<comment type="caution">
    <text evidence="8">The sequence shown here is derived from an EMBL/GenBank/DDBJ whole genome shotgun (WGS) entry which is preliminary data.</text>
</comment>
<dbReference type="PROSITE" id="PS51257">
    <property type="entry name" value="PROKAR_LIPOPROTEIN"/>
    <property type="match status" value="1"/>
</dbReference>
<name>A0A5B2VJY8_9BACT</name>
<evidence type="ECO:0000259" key="7">
    <source>
        <dbReference type="Pfam" id="PF14322"/>
    </source>
</evidence>
<reference evidence="8 9" key="1">
    <citation type="submission" date="2019-09" db="EMBL/GenBank/DDBJ databases">
        <title>Chitinophaga ginsengihumi sp. nov., isolated from soil of ginseng rhizosphere.</title>
        <authorList>
            <person name="Lee J."/>
        </authorList>
    </citation>
    <scope>NUCLEOTIDE SEQUENCE [LARGE SCALE GENOMIC DNA]</scope>
    <source>
        <strain evidence="8 9">BN140078</strain>
    </source>
</reference>
<evidence type="ECO:0000256" key="3">
    <source>
        <dbReference type="ARBA" id="ARBA00022729"/>
    </source>
</evidence>
<evidence type="ECO:0000256" key="1">
    <source>
        <dbReference type="ARBA" id="ARBA00004442"/>
    </source>
</evidence>
<feature type="domain" description="RagB/SusD" evidence="6">
    <location>
        <begin position="377"/>
        <end position="454"/>
    </location>
</feature>
<dbReference type="AlphaFoldDB" id="A0A5B2VJY8"/>
<protein>
    <submittedName>
        <fullName evidence="8">RagB/SusD family nutrient uptake outer membrane protein</fullName>
    </submittedName>
</protein>
<dbReference type="RefSeq" id="WP_149839717.1">
    <property type="nucleotide sequence ID" value="NZ_VUOC01000004.1"/>
</dbReference>
<feature type="domain" description="SusD-like N-terminal" evidence="7">
    <location>
        <begin position="64"/>
        <end position="236"/>
    </location>
</feature>
<dbReference type="Pfam" id="PF07980">
    <property type="entry name" value="SusD_RagB"/>
    <property type="match status" value="1"/>
</dbReference>
<comment type="subcellular location">
    <subcellularLocation>
        <location evidence="1">Cell outer membrane</location>
    </subcellularLocation>
</comment>
<keyword evidence="5" id="KW-0998">Cell outer membrane</keyword>
<dbReference type="Gene3D" id="1.25.40.390">
    <property type="match status" value="1"/>
</dbReference>
<sequence length="483" mass="53372">MKRIHYYILIAALALSACDGKIDDIRPLTKIDKEGELSSLEGIEETTVGAYVMLTTLQRVWLDFGESRGNNVTLQEWAPASKNTDAFFFRNSNGPTSGYSVEMFRSAYQLIVSINVTLEGMRDFEQTGYAGLTQEEKDRFQYARGENLFLRAFTYFNLVRAFGKPYYQGGGSGPSVPLKLSSSLDDVPAPATVAEVYNFIIDELQTAAQLMKAPVTRTNAFATTAAAWALLSRVYLYKGGAVASPDNTANQQVILYTDSVLTQTSGRYALQQGDAYRNMFGDDETGAIGRSKGQDNKEYIFAYDNTTGGSDLGQLFHFDAIYNVGAIFLPSSDLRQQFTAADIRGSFFKLNVNSNYTETTKWLVLNEAWITYGPNGFLRLGEIYLNRAEAAAKLKNYTAARDALTIIHTRAGLPAADIISLPDTDLLTAILKERRLELAFEGHAGYDYFRNGLPMTRIAADNNGSALTIQPDDPKIVFTLPTN</sequence>
<dbReference type="Pfam" id="PF14322">
    <property type="entry name" value="SusD-like_3"/>
    <property type="match status" value="1"/>
</dbReference>
<evidence type="ECO:0000313" key="8">
    <source>
        <dbReference type="EMBL" id="KAA2238537.1"/>
    </source>
</evidence>
<evidence type="ECO:0000259" key="6">
    <source>
        <dbReference type="Pfam" id="PF07980"/>
    </source>
</evidence>
<organism evidence="8 9">
    <name type="scientific">Chitinophaga agrisoli</name>
    <dbReference type="NCBI Taxonomy" id="2607653"/>
    <lineage>
        <taxon>Bacteria</taxon>
        <taxon>Pseudomonadati</taxon>
        <taxon>Bacteroidota</taxon>
        <taxon>Chitinophagia</taxon>
        <taxon>Chitinophagales</taxon>
        <taxon>Chitinophagaceae</taxon>
        <taxon>Chitinophaga</taxon>
    </lineage>
</organism>
<evidence type="ECO:0000256" key="4">
    <source>
        <dbReference type="ARBA" id="ARBA00023136"/>
    </source>
</evidence>
<evidence type="ECO:0000313" key="9">
    <source>
        <dbReference type="Proteomes" id="UP000324611"/>
    </source>
</evidence>
<dbReference type="SUPFAM" id="SSF48452">
    <property type="entry name" value="TPR-like"/>
    <property type="match status" value="1"/>
</dbReference>
<dbReference type="InterPro" id="IPR033985">
    <property type="entry name" value="SusD-like_N"/>
</dbReference>
<dbReference type="Proteomes" id="UP000324611">
    <property type="component" value="Unassembled WGS sequence"/>
</dbReference>
<evidence type="ECO:0000256" key="2">
    <source>
        <dbReference type="ARBA" id="ARBA00006275"/>
    </source>
</evidence>
<dbReference type="InterPro" id="IPR011990">
    <property type="entry name" value="TPR-like_helical_dom_sf"/>
</dbReference>
<dbReference type="InterPro" id="IPR012944">
    <property type="entry name" value="SusD_RagB_dom"/>
</dbReference>
<accession>A0A5B2VJY8</accession>
<gene>
    <name evidence="8" type="ORF">F0L74_20140</name>
</gene>
<keyword evidence="9" id="KW-1185">Reference proteome</keyword>
<dbReference type="GO" id="GO:0009279">
    <property type="term" value="C:cell outer membrane"/>
    <property type="evidence" value="ECO:0007669"/>
    <property type="project" value="UniProtKB-SubCell"/>
</dbReference>
<evidence type="ECO:0000256" key="5">
    <source>
        <dbReference type="ARBA" id="ARBA00023237"/>
    </source>
</evidence>
<dbReference type="EMBL" id="VUOC01000004">
    <property type="protein sequence ID" value="KAA2238537.1"/>
    <property type="molecule type" value="Genomic_DNA"/>
</dbReference>
<reference evidence="8 9" key="2">
    <citation type="submission" date="2019-09" db="EMBL/GenBank/DDBJ databases">
        <authorList>
            <person name="Jin C."/>
        </authorList>
    </citation>
    <scope>NUCLEOTIDE SEQUENCE [LARGE SCALE GENOMIC DNA]</scope>
    <source>
        <strain evidence="8 9">BN140078</strain>
    </source>
</reference>
<keyword evidence="4" id="KW-0472">Membrane</keyword>
<comment type="similarity">
    <text evidence="2">Belongs to the SusD family.</text>
</comment>
<proteinExistence type="inferred from homology"/>
<keyword evidence="3" id="KW-0732">Signal</keyword>